<name>A0A835BPV8_9POAL</name>
<comment type="caution">
    <text evidence="1">The sequence shown here is derived from an EMBL/GenBank/DDBJ whole genome shotgun (WGS) entry which is preliminary data.</text>
</comment>
<protein>
    <submittedName>
        <fullName evidence="1">Uncharacterized protein</fullName>
    </submittedName>
</protein>
<sequence length="93" mass="10058">MGANPEAIWATGTGARATRHSPPIFGDLSPDLSFFPSCKYDSRPARVGWNLAQSLRWTRTRRTLESCAASSETSLCFAASIPRVFSGTIGSHL</sequence>
<dbReference type="Proteomes" id="UP000636709">
    <property type="component" value="Unassembled WGS sequence"/>
</dbReference>
<proteinExistence type="predicted"/>
<dbReference type="AlphaFoldDB" id="A0A835BPV8"/>
<organism evidence="1 2">
    <name type="scientific">Digitaria exilis</name>
    <dbReference type="NCBI Taxonomy" id="1010633"/>
    <lineage>
        <taxon>Eukaryota</taxon>
        <taxon>Viridiplantae</taxon>
        <taxon>Streptophyta</taxon>
        <taxon>Embryophyta</taxon>
        <taxon>Tracheophyta</taxon>
        <taxon>Spermatophyta</taxon>
        <taxon>Magnoliopsida</taxon>
        <taxon>Liliopsida</taxon>
        <taxon>Poales</taxon>
        <taxon>Poaceae</taxon>
        <taxon>PACMAD clade</taxon>
        <taxon>Panicoideae</taxon>
        <taxon>Panicodae</taxon>
        <taxon>Paniceae</taxon>
        <taxon>Anthephorinae</taxon>
        <taxon>Digitaria</taxon>
    </lineage>
</organism>
<reference evidence="1" key="1">
    <citation type="submission" date="2020-07" db="EMBL/GenBank/DDBJ databases">
        <title>Genome sequence and genetic diversity analysis of an under-domesticated orphan crop, white fonio (Digitaria exilis).</title>
        <authorList>
            <person name="Bennetzen J.L."/>
            <person name="Chen S."/>
            <person name="Ma X."/>
            <person name="Wang X."/>
            <person name="Yssel A.E.J."/>
            <person name="Chaluvadi S.R."/>
            <person name="Johnson M."/>
            <person name="Gangashetty P."/>
            <person name="Hamidou F."/>
            <person name="Sanogo M.D."/>
            <person name="Zwaenepoel A."/>
            <person name="Wallace J."/>
            <person name="Van De Peer Y."/>
            <person name="Van Deynze A."/>
        </authorList>
    </citation>
    <scope>NUCLEOTIDE SEQUENCE</scope>
    <source>
        <tissue evidence="1">Leaves</tissue>
    </source>
</reference>
<evidence type="ECO:0000313" key="1">
    <source>
        <dbReference type="EMBL" id="KAF8709876.1"/>
    </source>
</evidence>
<dbReference type="EMBL" id="JACEFO010001754">
    <property type="protein sequence ID" value="KAF8709876.1"/>
    <property type="molecule type" value="Genomic_DNA"/>
</dbReference>
<keyword evidence="2" id="KW-1185">Reference proteome</keyword>
<accession>A0A835BPV8</accession>
<gene>
    <name evidence="1" type="ORF">HU200_029589</name>
</gene>
<evidence type="ECO:0000313" key="2">
    <source>
        <dbReference type="Proteomes" id="UP000636709"/>
    </source>
</evidence>